<accession>A0A9E7GF88</accession>
<dbReference type="AlphaFoldDB" id="A0A9E7GF88"/>
<evidence type="ECO:0000256" key="1">
    <source>
        <dbReference type="SAM" id="MobiDB-lite"/>
    </source>
</evidence>
<dbReference type="Proteomes" id="UP001055439">
    <property type="component" value="Chromosome 7"/>
</dbReference>
<feature type="region of interest" description="Disordered" evidence="1">
    <location>
        <begin position="61"/>
        <end position="113"/>
    </location>
</feature>
<name>A0A9E7GF88_9LILI</name>
<reference evidence="2" key="1">
    <citation type="submission" date="2022-05" db="EMBL/GenBank/DDBJ databases">
        <title>The Musa troglodytarum L. genome provides insights into the mechanism of non-climacteric behaviour and enrichment of carotenoids.</title>
        <authorList>
            <person name="Wang J."/>
        </authorList>
    </citation>
    <scope>NUCLEOTIDE SEQUENCE</scope>
    <source>
        <tissue evidence="2">Leaf</tissue>
    </source>
</reference>
<sequence length="326" mass="35863">MLDSRLPTLPPHLLVEATGAVLARLTMTVEAESALLLPRKGLTAVVDDAAEGLVRSLGGNLVDTTDADPHEGRTGGRGHPALYRGGDGGAPPAGESRLDERRVPVGDVGDDDWIRRSGVQHDAQTDLHVRCGGQGVPLLGGGSDRQEAPEEGAEEREDVLSQQQEEEVVVSTRWKLLLNARALIPYRSLELYIRRRPEIESTRKSFCNTPPPSERARKITYVALLFGTPSFTDHDLRASKSKNPLQRASSSLAENGQLPANLWPDDRIQSLTSSSATVEEKRKTKGIDDLKEDVRKLIYEKKELEDQLQLVDHHLQQLGVAYSLQR</sequence>
<organism evidence="2 3">
    <name type="scientific">Musa troglodytarum</name>
    <name type="common">fe'i banana</name>
    <dbReference type="NCBI Taxonomy" id="320322"/>
    <lineage>
        <taxon>Eukaryota</taxon>
        <taxon>Viridiplantae</taxon>
        <taxon>Streptophyta</taxon>
        <taxon>Embryophyta</taxon>
        <taxon>Tracheophyta</taxon>
        <taxon>Spermatophyta</taxon>
        <taxon>Magnoliopsida</taxon>
        <taxon>Liliopsida</taxon>
        <taxon>Zingiberales</taxon>
        <taxon>Musaceae</taxon>
        <taxon>Musa</taxon>
    </lineage>
</organism>
<evidence type="ECO:0000313" key="2">
    <source>
        <dbReference type="EMBL" id="URE14309.1"/>
    </source>
</evidence>
<dbReference type="EMBL" id="CP097509">
    <property type="protein sequence ID" value="URE14309.1"/>
    <property type="molecule type" value="Genomic_DNA"/>
</dbReference>
<protein>
    <submittedName>
        <fullName evidence="2">Myrcene synthase, chloroplastic</fullName>
    </submittedName>
</protein>
<feature type="compositionally biased region" description="Gly residues" evidence="1">
    <location>
        <begin position="134"/>
        <end position="143"/>
    </location>
</feature>
<feature type="region of interest" description="Disordered" evidence="1">
    <location>
        <begin position="134"/>
        <end position="161"/>
    </location>
</feature>
<feature type="compositionally biased region" description="Polar residues" evidence="1">
    <location>
        <begin position="241"/>
        <end position="254"/>
    </location>
</feature>
<gene>
    <name evidence="2" type="ORF">MUK42_05237</name>
</gene>
<proteinExistence type="predicted"/>
<evidence type="ECO:0000313" key="3">
    <source>
        <dbReference type="Proteomes" id="UP001055439"/>
    </source>
</evidence>
<feature type="region of interest" description="Disordered" evidence="1">
    <location>
        <begin position="235"/>
        <end position="258"/>
    </location>
</feature>
<keyword evidence="3" id="KW-1185">Reference proteome</keyword>